<evidence type="ECO:0000313" key="2">
    <source>
        <dbReference type="Proteomes" id="UP000244855"/>
    </source>
</evidence>
<protein>
    <recommendedName>
        <fullName evidence="3">TPR-like protein</fullName>
    </recommendedName>
</protein>
<dbReference type="STRING" id="97972.A0A2V1DFW7"/>
<gene>
    <name evidence="1" type="ORF">DM02DRAFT_644504</name>
</gene>
<organism evidence="1 2">
    <name type="scientific">Periconia macrospinosa</name>
    <dbReference type="NCBI Taxonomy" id="97972"/>
    <lineage>
        <taxon>Eukaryota</taxon>
        <taxon>Fungi</taxon>
        <taxon>Dikarya</taxon>
        <taxon>Ascomycota</taxon>
        <taxon>Pezizomycotina</taxon>
        <taxon>Dothideomycetes</taxon>
        <taxon>Pleosporomycetidae</taxon>
        <taxon>Pleosporales</taxon>
        <taxon>Massarineae</taxon>
        <taxon>Periconiaceae</taxon>
        <taxon>Periconia</taxon>
    </lineage>
</organism>
<dbReference type="PANTHER" id="PTHR46082">
    <property type="entry name" value="ATP/GTP-BINDING PROTEIN-RELATED"/>
    <property type="match status" value="1"/>
</dbReference>
<reference evidence="1 2" key="1">
    <citation type="journal article" date="2018" name="Sci. Rep.">
        <title>Comparative genomics provides insights into the lifestyle and reveals functional heterogeneity of dark septate endophytic fungi.</title>
        <authorList>
            <person name="Knapp D.G."/>
            <person name="Nemeth J.B."/>
            <person name="Barry K."/>
            <person name="Hainaut M."/>
            <person name="Henrissat B."/>
            <person name="Johnson J."/>
            <person name="Kuo A."/>
            <person name="Lim J.H.P."/>
            <person name="Lipzen A."/>
            <person name="Nolan M."/>
            <person name="Ohm R.A."/>
            <person name="Tamas L."/>
            <person name="Grigoriev I.V."/>
            <person name="Spatafora J.W."/>
            <person name="Nagy L.G."/>
            <person name="Kovacs G.M."/>
        </authorList>
    </citation>
    <scope>NUCLEOTIDE SEQUENCE [LARGE SCALE GENOMIC DNA]</scope>
    <source>
        <strain evidence="1 2">DSE2036</strain>
    </source>
</reference>
<dbReference type="InterPro" id="IPR027417">
    <property type="entry name" value="P-loop_NTPase"/>
</dbReference>
<dbReference type="PANTHER" id="PTHR46082:SF6">
    <property type="entry name" value="AAA+ ATPASE DOMAIN-CONTAINING PROTEIN-RELATED"/>
    <property type="match status" value="1"/>
</dbReference>
<dbReference type="InterPro" id="IPR053137">
    <property type="entry name" value="NLR-like"/>
</dbReference>
<evidence type="ECO:0000313" key="1">
    <source>
        <dbReference type="EMBL" id="PVH96895.1"/>
    </source>
</evidence>
<dbReference type="OrthoDB" id="20872at2759"/>
<dbReference type="AlphaFoldDB" id="A0A2V1DFW7"/>
<keyword evidence="2" id="KW-1185">Reference proteome</keyword>
<proteinExistence type="predicted"/>
<dbReference type="Gene3D" id="1.25.40.10">
    <property type="entry name" value="Tetratricopeptide repeat domain"/>
    <property type="match status" value="2"/>
</dbReference>
<sequence>MVPFGTDPDFVDRPDILAWIHDMCAVPASRAALVGFGGAGSQSNIATTSANHRPKPIFWVHGGTRARFEDAYRDIADRLELPRRNEPGVNILKLVNDWLCDENNGLWPMVLDNADDIEVFFPKRQQGQGKPKESVPPSLATFLPQSDNGSILVTTRSKDAAVRLVGSTKITKALLRNEETCEENEMLDLVNALDCIPLAVRQAAAYINLSSRISVERYLVEFWKSDKKKSSLLNRDVGDLRRDESASNSVVTTWEMSFEQIRKERPGATDLLSLMSFFNAQNIPEFALRNSWRYISPGAGINSESDEDSDGDGDSDSDVDSEFYEILDLLLAYSLVRRSPDGKFYDIHPLAQFCIKERIPLAMKHWYYRTFIRLMAAVFPRPQDECEWKCHALWSHIEPYLDVKPTLDEGRRWWPELLCRAGEHLTIKSRFREAERLIMESFRVNENILGTNHLSNIRSMHSLGWIWLNVGKYASAEDIFKRTLVISEKELGEADCAIQWSLKGIADSLIYQRKFAEALETCMKLLATSNLSFKASAIFSSILECMVKLGSADSYPSTSVYLTSFLLQQGKYEEAEEMRREILRVKEKTVGAYHPSMLQALYQLLECLRNQGKYQETTEVCRHTLERQKSMMASGHTSILSTTKTLEEGKHAQEMLQRFLDSGVKMV</sequence>
<name>A0A2V1DFW7_9PLEO</name>
<dbReference type="Gene3D" id="3.40.50.300">
    <property type="entry name" value="P-loop containing nucleotide triphosphate hydrolases"/>
    <property type="match status" value="1"/>
</dbReference>
<evidence type="ECO:0008006" key="3">
    <source>
        <dbReference type="Google" id="ProtNLM"/>
    </source>
</evidence>
<accession>A0A2V1DFW7</accession>
<dbReference type="Pfam" id="PF13424">
    <property type="entry name" value="TPR_12"/>
    <property type="match status" value="2"/>
</dbReference>
<dbReference type="SUPFAM" id="SSF48452">
    <property type="entry name" value="TPR-like"/>
    <property type="match status" value="1"/>
</dbReference>
<dbReference type="InterPro" id="IPR011990">
    <property type="entry name" value="TPR-like_helical_dom_sf"/>
</dbReference>
<dbReference type="Proteomes" id="UP000244855">
    <property type="component" value="Unassembled WGS sequence"/>
</dbReference>
<dbReference type="EMBL" id="KZ805451">
    <property type="protein sequence ID" value="PVH96895.1"/>
    <property type="molecule type" value="Genomic_DNA"/>
</dbReference>